<proteinExistence type="predicted"/>
<dbReference type="NCBIfam" id="NF033218">
    <property type="entry name" value="anchor_AmaP"/>
    <property type="match status" value="1"/>
</dbReference>
<dbReference type="AlphaFoldDB" id="A0A919CGH4"/>
<evidence type="ECO:0000313" key="3">
    <source>
        <dbReference type="Proteomes" id="UP000654947"/>
    </source>
</evidence>
<organism evidence="2 3">
    <name type="scientific">Nocardiopsis kunsanensis</name>
    <dbReference type="NCBI Taxonomy" id="141693"/>
    <lineage>
        <taxon>Bacteria</taxon>
        <taxon>Bacillati</taxon>
        <taxon>Actinomycetota</taxon>
        <taxon>Actinomycetes</taxon>
        <taxon>Streptosporangiales</taxon>
        <taxon>Nocardiopsidaceae</taxon>
        <taxon>Nocardiopsis</taxon>
    </lineage>
</organism>
<accession>A0A919CGH4</accession>
<keyword evidence="1" id="KW-0472">Membrane</keyword>
<keyword evidence="3" id="KW-1185">Reference proteome</keyword>
<gene>
    <name evidence="2" type="ORF">GCM10007147_13930</name>
</gene>
<evidence type="ECO:0000256" key="1">
    <source>
        <dbReference type="SAM" id="Phobius"/>
    </source>
</evidence>
<keyword evidence="1" id="KW-0812">Transmembrane</keyword>
<dbReference type="Proteomes" id="UP000654947">
    <property type="component" value="Unassembled WGS sequence"/>
</dbReference>
<comment type="caution">
    <text evidence="2">The sequence shown here is derived from an EMBL/GenBank/DDBJ whole genome shotgun (WGS) entry which is preliminary data.</text>
</comment>
<reference evidence="2 3" key="1">
    <citation type="journal article" date="2014" name="Int. J. Syst. Evol. Microbiol.">
        <title>Complete genome sequence of Corynebacterium casei LMG S-19264T (=DSM 44701T), isolated from a smear-ripened cheese.</title>
        <authorList>
            <consortium name="US DOE Joint Genome Institute (JGI-PGF)"/>
            <person name="Walter F."/>
            <person name="Albersmeier A."/>
            <person name="Kalinowski J."/>
            <person name="Ruckert C."/>
        </authorList>
    </citation>
    <scope>NUCLEOTIDE SEQUENCE [LARGE SCALE GENOMIC DNA]</scope>
    <source>
        <strain evidence="2 3">KCTC 19473</strain>
    </source>
</reference>
<dbReference type="RefSeq" id="WP_193517587.1">
    <property type="nucleotide sequence ID" value="NZ_BMXL01000005.1"/>
</dbReference>
<dbReference type="EMBL" id="BMXL01000005">
    <property type="protein sequence ID" value="GHD21001.1"/>
    <property type="molecule type" value="Genomic_DNA"/>
</dbReference>
<keyword evidence="1" id="KW-1133">Transmembrane helix</keyword>
<feature type="transmembrane region" description="Helical" evidence="1">
    <location>
        <begin position="61"/>
        <end position="82"/>
    </location>
</feature>
<sequence length="196" mass="21241">MARDRYRRSARGNRWGLAVVGAVLLAAGLAALAVGQGLFGADPAGRPLLGGTAQGVLNQQWVPYVAVAVAFVAAFLALRWLMSQGVQDTIRRLSLEGGGEGRVLVDEDVVSDVVENEITDYPGVRRARAHLTESVHHPHLRLALTLDEDADVAQVWQRVRANALVDLRRSLGLEEVPAVVRMSMTAPTRHTRRSLA</sequence>
<name>A0A919CGH4_9ACTN</name>
<protein>
    <recommendedName>
        <fullName evidence="4">Alkaline shock response membrane anchor protein AmaP</fullName>
    </recommendedName>
</protein>
<evidence type="ECO:0000313" key="2">
    <source>
        <dbReference type="EMBL" id="GHD21001.1"/>
    </source>
</evidence>
<evidence type="ECO:0008006" key="4">
    <source>
        <dbReference type="Google" id="ProtNLM"/>
    </source>
</evidence>